<dbReference type="InterPro" id="IPR039426">
    <property type="entry name" value="TonB-dep_rcpt-like"/>
</dbReference>
<keyword evidence="12 20" id="KW-0675">Receptor</keyword>
<dbReference type="PANTHER" id="PTHR32552">
    <property type="entry name" value="FERRICHROME IRON RECEPTOR-RELATED"/>
    <property type="match status" value="1"/>
</dbReference>
<keyword evidence="13 14" id="KW-0998">Cell outer membrane</keyword>
<dbReference type="PROSITE" id="PS52016">
    <property type="entry name" value="TONB_DEPENDENT_REC_3"/>
    <property type="match status" value="1"/>
</dbReference>
<evidence type="ECO:0000256" key="10">
    <source>
        <dbReference type="ARBA" id="ARBA00023077"/>
    </source>
</evidence>
<keyword evidence="10 16" id="KW-0798">TonB box</keyword>
<dbReference type="SUPFAM" id="SSF56935">
    <property type="entry name" value="Porins"/>
    <property type="match status" value="1"/>
</dbReference>
<evidence type="ECO:0000256" key="4">
    <source>
        <dbReference type="ARBA" id="ARBA00022452"/>
    </source>
</evidence>
<keyword evidence="9" id="KW-0406">Ion transport</keyword>
<dbReference type="GO" id="GO:0038023">
    <property type="term" value="F:signaling receptor activity"/>
    <property type="evidence" value="ECO:0007669"/>
    <property type="project" value="InterPro"/>
</dbReference>
<dbReference type="PROSITE" id="PS01156">
    <property type="entry name" value="TONB_DEPENDENT_REC_2"/>
    <property type="match status" value="1"/>
</dbReference>
<comment type="caution">
    <text evidence="20">The sequence shown here is derived from an EMBL/GenBank/DDBJ whole genome shotgun (WGS) entry which is preliminary data.</text>
</comment>
<keyword evidence="7" id="KW-0732">Signal</keyword>
<protein>
    <submittedName>
        <fullName evidence="20">TonB-dependent siderophore receptor</fullName>
    </submittedName>
</protein>
<evidence type="ECO:0000256" key="9">
    <source>
        <dbReference type="ARBA" id="ARBA00023065"/>
    </source>
</evidence>
<reference evidence="20 21" key="1">
    <citation type="submission" date="2018-06" db="EMBL/GenBank/DDBJ databases">
        <title>Draft Whole-Genome Sequence of the purple photosynthetic bacterium Rhodospeudomonas palustris XCP.</title>
        <authorList>
            <person name="Rayyan A."/>
            <person name="Meyer T.E."/>
            <person name="Kyndt J.A."/>
        </authorList>
    </citation>
    <scope>NUCLEOTIDE SEQUENCE [LARGE SCALE GENOMIC DNA]</scope>
    <source>
        <strain evidence="20 21">XCP</strain>
    </source>
</reference>
<evidence type="ECO:0000259" key="18">
    <source>
        <dbReference type="Pfam" id="PF00593"/>
    </source>
</evidence>
<dbReference type="Gene3D" id="2.40.170.20">
    <property type="entry name" value="TonB-dependent receptor, beta-barrel domain"/>
    <property type="match status" value="1"/>
</dbReference>
<evidence type="ECO:0000256" key="14">
    <source>
        <dbReference type="PROSITE-ProRule" id="PRU01360"/>
    </source>
</evidence>
<dbReference type="InterPro" id="IPR037066">
    <property type="entry name" value="Plug_dom_sf"/>
</dbReference>
<dbReference type="NCBIfam" id="TIGR01783">
    <property type="entry name" value="TonB-siderophor"/>
    <property type="match status" value="1"/>
</dbReference>
<evidence type="ECO:0000313" key="21">
    <source>
        <dbReference type="Proteomes" id="UP000248134"/>
    </source>
</evidence>
<keyword evidence="8" id="KW-0408">Iron</keyword>
<dbReference type="PANTHER" id="PTHR32552:SF84">
    <property type="entry name" value="TONB-DEPENDENT RECEPTOR-RELATED"/>
    <property type="match status" value="1"/>
</dbReference>
<dbReference type="CDD" id="cd01347">
    <property type="entry name" value="ligand_gated_channel"/>
    <property type="match status" value="1"/>
</dbReference>
<evidence type="ECO:0000256" key="11">
    <source>
        <dbReference type="ARBA" id="ARBA00023136"/>
    </source>
</evidence>
<organism evidence="20 21">
    <name type="scientific">Rhodopseudomonas palustris</name>
    <dbReference type="NCBI Taxonomy" id="1076"/>
    <lineage>
        <taxon>Bacteria</taxon>
        <taxon>Pseudomonadati</taxon>
        <taxon>Pseudomonadota</taxon>
        <taxon>Alphaproteobacteria</taxon>
        <taxon>Hyphomicrobiales</taxon>
        <taxon>Nitrobacteraceae</taxon>
        <taxon>Rhodopseudomonas</taxon>
    </lineage>
</organism>
<dbReference type="GO" id="GO:0009279">
    <property type="term" value="C:cell outer membrane"/>
    <property type="evidence" value="ECO:0007669"/>
    <property type="project" value="UniProtKB-SubCell"/>
</dbReference>
<sequence length="759" mass="82125">MTPAVLPFGRNRRLLSSVALVPLLWPVDGLAQTAPTTPRGLDPIVVEGQTARPAKPRAAANAGSSRQRRAAARPAAAPAPAPAEAATTRAATAPTFNLGTPSSTGSRLGLTPLQTPASVEVIRAETIAERGQHNVIDAVTQNATGFTASPAPGNGGLSFVTRGFSGNGTVMTLYDGTRMYVGSGTMTFPFDTWTAQRIEVLRGPASVMYGEGAIGGAVNVISKKPLDVQRNEAEVSLDTNLLRRLAVDSGGPINPNVSYRLAAIGNMSDGWVDRDTMSNVAVSGSVRVQAADNLAFTLSEDYADRSPSRYFGTPLVNGGIDESLRFKNYNVGDSSIRYRDNWTQLKTEWDVAEGVSVKNVTYYLSSHRHWKDVESYAYSPATGNINRRDYIEIFHDQEQLGNRFDATFKGHLFGLANQFVAGFDVNRIAFTHTNNSPYSGSSTVNPYNFDPGYFQWVSSTRPSFHTLTTQYGLFAENRLSLTDQLSVIGGIRSDHPTVERTDFLTPANSFEKTYSAPSWRVGVVYNPIPDLSLYGQYSTAVDPVSNLITMTGVNRDFALSTGKQVEVGIKQQLAGGRAEWTLSAYQIVKNNLLARDPQNPANTNPLQIGQQSSRGIEASAGLKVTETIRLDANVAVLRAKYDDFTQVVGGQVVNYAGNVPANVPQVVSNIWATWAFAPGWSANAGVQLVGDTWADNANTLVRPAYNVVNAGLMWKPDTRQTLALRVYNVFDTIYATSGGTSQWILGMPRTAELSYNVKF</sequence>
<keyword evidence="5" id="KW-0410">Iron transport</keyword>
<dbReference type="InterPro" id="IPR036942">
    <property type="entry name" value="Beta-barrel_TonB_sf"/>
</dbReference>
<evidence type="ECO:0000256" key="16">
    <source>
        <dbReference type="RuleBase" id="RU003357"/>
    </source>
</evidence>
<dbReference type="GO" id="GO:0015344">
    <property type="term" value="F:siderophore uptake transmembrane transporter activity"/>
    <property type="evidence" value="ECO:0007669"/>
    <property type="project" value="TreeGrafter"/>
</dbReference>
<gene>
    <name evidence="20" type="ORF">DNX69_17015</name>
</gene>
<evidence type="ECO:0000259" key="19">
    <source>
        <dbReference type="Pfam" id="PF07715"/>
    </source>
</evidence>
<evidence type="ECO:0000256" key="6">
    <source>
        <dbReference type="ARBA" id="ARBA00022692"/>
    </source>
</evidence>
<evidence type="ECO:0000256" key="13">
    <source>
        <dbReference type="ARBA" id="ARBA00023237"/>
    </source>
</evidence>
<evidence type="ECO:0000313" key="20">
    <source>
        <dbReference type="EMBL" id="PZA11029.1"/>
    </source>
</evidence>
<feature type="region of interest" description="Disordered" evidence="17">
    <location>
        <begin position="48"/>
        <end position="111"/>
    </location>
</feature>
<dbReference type="RefSeq" id="WP_110787120.1">
    <property type="nucleotide sequence ID" value="NZ_QKQS01000023.1"/>
</dbReference>
<comment type="subcellular location">
    <subcellularLocation>
        <location evidence="1 14">Cell outer membrane</location>
        <topology evidence="1 14">Multi-pass membrane protein</topology>
    </subcellularLocation>
</comment>
<feature type="short sequence motif" description="TonB C-terminal box" evidence="15">
    <location>
        <begin position="742"/>
        <end position="759"/>
    </location>
</feature>
<evidence type="ECO:0000256" key="2">
    <source>
        <dbReference type="ARBA" id="ARBA00009810"/>
    </source>
</evidence>
<dbReference type="OrthoDB" id="9760333at2"/>
<dbReference type="Pfam" id="PF00593">
    <property type="entry name" value="TonB_dep_Rec_b-barrel"/>
    <property type="match status" value="1"/>
</dbReference>
<dbReference type="EMBL" id="QKQS01000023">
    <property type="protein sequence ID" value="PZA11029.1"/>
    <property type="molecule type" value="Genomic_DNA"/>
</dbReference>
<keyword evidence="3 14" id="KW-0813">Transport</keyword>
<evidence type="ECO:0000256" key="5">
    <source>
        <dbReference type="ARBA" id="ARBA00022496"/>
    </source>
</evidence>
<keyword evidence="11 14" id="KW-0472">Membrane</keyword>
<keyword evidence="4 14" id="KW-1134">Transmembrane beta strand</keyword>
<feature type="compositionally biased region" description="Polar residues" evidence="17">
    <location>
        <begin position="97"/>
        <end position="111"/>
    </location>
</feature>
<dbReference type="Proteomes" id="UP000248134">
    <property type="component" value="Unassembled WGS sequence"/>
</dbReference>
<evidence type="ECO:0000256" key="1">
    <source>
        <dbReference type="ARBA" id="ARBA00004571"/>
    </source>
</evidence>
<dbReference type="Pfam" id="PF07715">
    <property type="entry name" value="Plug"/>
    <property type="match status" value="1"/>
</dbReference>
<evidence type="ECO:0000256" key="8">
    <source>
        <dbReference type="ARBA" id="ARBA00023004"/>
    </source>
</evidence>
<dbReference type="InterPro" id="IPR010105">
    <property type="entry name" value="TonB_sidphr_rcpt"/>
</dbReference>
<proteinExistence type="inferred from homology"/>
<keyword evidence="6 14" id="KW-0812">Transmembrane</keyword>
<dbReference type="InterPro" id="IPR010917">
    <property type="entry name" value="TonB_rcpt_CS"/>
</dbReference>
<evidence type="ECO:0000256" key="17">
    <source>
        <dbReference type="SAM" id="MobiDB-lite"/>
    </source>
</evidence>
<dbReference type="InterPro" id="IPR012910">
    <property type="entry name" value="Plug_dom"/>
</dbReference>
<dbReference type="InterPro" id="IPR000531">
    <property type="entry name" value="Beta-barrel_TonB"/>
</dbReference>
<evidence type="ECO:0000256" key="7">
    <source>
        <dbReference type="ARBA" id="ARBA00022729"/>
    </source>
</evidence>
<accession>A0A323UFC4</accession>
<feature type="domain" description="TonB-dependent receptor-like beta-barrel" evidence="18">
    <location>
        <begin position="292"/>
        <end position="729"/>
    </location>
</feature>
<dbReference type="AlphaFoldDB" id="A0A323UFC4"/>
<evidence type="ECO:0000256" key="3">
    <source>
        <dbReference type="ARBA" id="ARBA00022448"/>
    </source>
</evidence>
<dbReference type="Gene3D" id="2.170.130.10">
    <property type="entry name" value="TonB-dependent receptor, plug domain"/>
    <property type="match status" value="1"/>
</dbReference>
<feature type="domain" description="TonB-dependent receptor plug" evidence="19">
    <location>
        <begin position="113"/>
        <end position="217"/>
    </location>
</feature>
<name>A0A323UFC4_RHOPL</name>
<comment type="similarity">
    <text evidence="2 14 16">Belongs to the TonB-dependent receptor family.</text>
</comment>
<evidence type="ECO:0000256" key="15">
    <source>
        <dbReference type="PROSITE-ProRule" id="PRU10144"/>
    </source>
</evidence>
<feature type="compositionally biased region" description="Low complexity" evidence="17">
    <location>
        <begin position="72"/>
        <end position="95"/>
    </location>
</feature>
<dbReference type="GO" id="GO:0015891">
    <property type="term" value="P:siderophore transport"/>
    <property type="evidence" value="ECO:0007669"/>
    <property type="project" value="InterPro"/>
</dbReference>
<evidence type="ECO:0000256" key="12">
    <source>
        <dbReference type="ARBA" id="ARBA00023170"/>
    </source>
</evidence>
<feature type="compositionally biased region" description="Low complexity" evidence="17">
    <location>
        <begin position="51"/>
        <end position="65"/>
    </location>
</feature>